<feature type="region of interest" description="Disordered" evidence="1">
    <location>
        <begin position="73"/>
        <end position="100"/>
    </location>
</feature>
<keyword evidence="2" id="KW-0732">Signal</keyword>
<name>S3DE18_GLAL2</name>
<dbReference type="AlphaFoldDB" id="S3DE18"/>
<dbReference type="Proteomes" id="UP000016922">
    <property type="component" value="Unassembled WGS sequence"/>
</dbReference>
<gene>
    <name evidence="3" type="ORF">GLAREA_12949</name>
</gene>
<evidence type="ECO:0000313" key="3">
    <source>
        <dbReference type="EMBL" id="EPE30226.1"/>
    </source>
</evidence>
<organism evidence="3 4">
    <name type="scientific">Glarea lozoyensis (strain ATCC 20868 / MF5171)</name>
    <dbReference type="NCBI Taxonomy" id="1116229"/>
    <lineage>
        <taxon>Eukaryota</taxon>
        <taxon>Fungi</taxon>
        <taxon>Dikarya</taxon>
        <taxon>Ascomycota</taxon>
        <taxon>Pezizomycotina</taxon>
        <taxon>Leotiomycetes</taxon>
        <taxon>Helotiales</taxon>
        <taxon>Helotiaceae</taxon>
        <taxon>Glarea</taxon>
    </lineage>
</organism>
<dbReference type="GeneID" id="19471989"/>
<keyword evidence="4" id="KW-1185">Reference proteome</keyword>
<dbReference type="KEGG" id="glz:GLAREA_12949"/>
<dbReference type="RefSeq" id="XP_008082903.1">
    <property type="nucleotide sequence ID" value="XM_008084712.1"/>
</dbReference>
<evidence type="ECO:0000256" key="1">
    <source>
        <dbReference type="SAM" id="MobiDB-lite"/>
    </source>
</evidence>
<dbReference type="HOGENOM" id="CLU_2306429_0_0_1"/>
<evidence type="ECO:0000313" key="4">
    <source>
        <dbReference type="Proteomes" id="UP000016922"/>
    </source>
</evidence>
<dbReference type="EMBL" id="KE145365">
    <property type="protein sequence ID" value="EPE30226.1"/>
    <property type="molecule type" value="Genomic_DNA"/>
</dbReference>
<feature type="signal peptide" evidence="2">
    <location>
        <begin position="1"/>
        <end position="17"/>
    </location>
</feature>
<feature type="chain" id="PRO_5004508422" evidence="2">
    <location>
        <begin position="18"/>
        <end position="100"/>
    </location>
</feature>
<reference evidence="3 4" key="1">
    <citation type="journal article" date="2013" name="BMC Genomics">
        <title>Genomics-driven discovery of the pneumocandin biosynthetic gene cluster in the fungus Glarea lozoyensis.</title>
        <authorList>
            <person name="Chen L."/>
            <person name="Yue Q."/>
            <person name="Zhang X."/>
            <person name="Xiang M."/>
            <person name="Wang C."/>
            <person name="Li S."/>
            <person name="Che Y."/>
            <person name="Ortiz-Lopez F.J."/>
            <person name="Bills G.F."/>
            <person name="Liu X."/>
            <person name="An Z."/>
        </authorList>
    </citation>
    <scope>NUCLEOTIDE SEQUENCE [LARGE SCALE GENOMIC DNA]</scope>
    <source>
        <strain evidence="4">ATCC 20868 / MF5171</strain>
    </source>
</reference>
<feature type="compositionally biased region" description="Basic and acidic residues" evidence="1">
    <location>
        <begin position="73"/>
        <end position="86"/>
    </location>
</feature>
<proteinExistence type="predicted"/>
<evidence type="ECO:0000256" key="2">
    <source>
        <dbReference type="SAM" id="SignalP"/>
    </source>
</evidence>
<sequence length="100" mass="10852">MRVQQLIVLGGLSTVLGAPIAEPEPAPVAQFDYKNYGDYGNYGKYNSYPTTTSSTPAATPTSYSPYASYGKYGRDAAPEVQEREASPEPAPVDYGNYKSW</sequence>
<protein>
    <submittedName>
        <fullName evidence="3">Uncharacterized protein</fullName>
    </submittedName>
</protein>
<accession>S3DE18</accession>